<accession>A0A1I1E5R0</accession>
<dbReference type="RefSeq" id="WP_091507185.1">
    <property type="nucleotide sequence ID" value="NZ_FOLE01000001.1"/>
</dbReference>
<evidence type="ECO:0000313" key="3">
    <source>
        <dbReference type="Proteomes" id="UP000199514"/>
    </source>
</evidence>
<dbReference type="AlphaFoldDB" id="A0A1I1E5R0"/>
<gene>
    <name evidence="2" type="ORF">SAMN05421780_101647</name>
</gene>
<sequence>MTILVFKNLENILNKNSYDVQKTVADLQKFIQKRTEYISLIKTTSDSLKKLNIKPHFHSDNTFEVGLLMPNELTNSKITNITKELNNWDKVFKTLKELTSGSVDDTEINFVNNGSLEFFIDNGPQIAICLAVTVERIIKVYKNIVEIRIAKEKLKDLGVSTGEQKDIERQEKDILEKGIDTIAADIIKEFSIKQLDSGRVNELRIAMKGHITYIAKCIDNGMVIEINPPEIPEPSEPKETDSDEKKNEVQKLKENYDKTLEQINIVQKSMDTVKTIGKTGVDIVKYLTEGENLND</sequence>
<name>A0A1I1E5R0_9BACT</name>
<proteinExistence type="predicted"/>
<evidence type="ECO:0000256" key="1">
    <source>
        <dbReference type="SAM" id="MobiDB-lite"/>
    </source>
</evidence>
<feature type="region of interest" description="Disordered" evidence="1">
    <location>
        <begin position="228"/>
        <end position="249"/>
    </location>
</feature>
<dbReference type="Proteomes" id="UP000199514">
    <property type="component" value="Unassembled WGS sequence"/>
</dbReference>
<dbReference type="STRING" id="927664.SAMN05421780_101647"/>
<feature type="compositionally biased region" description="Basic and acidic residues" evidence="1">
    <location>
        <begin position="235"/>
        <end position="249"/>
    </location>
</feature>
<reference evidence="2 3" key="1">
    <citation type="submission" date="2016-10" db="EMBL/GenBank/DDBJ databases">
        <authorList>
            <person name="de Groot N.N."/>
        </authorList>
    </citation>
    <scope>NUCLEOTIDE SEQUENCE [LARGE SCALE GENOMIC DNA]</scope>
    <source>
        <strain evidence="2 3">DSM 6793</strain>
    </source>
</reference>
<evidence type="ECO:0000313" key="2">
    <source>
        <dbReference type="EMBL" id="SFB82501.1"/>
    </source>
</evidence>
<dbReference type="EMBL" id="FOLE01000001">
    <property type="protein sequence ID" value="SFB82501.1"/>
    <property type="molecule type" value="Genomic_DNA"/>
</dbReference>
<keyword evidence="3" id="KW-1185">Reference proteome</keyword>
<protein>
    <submittedName>
        <fullName evidence="2">Uncharacterized protein</fullName>
    </submittedName>
</protein>
<organism evidence="2 3">
    <name type="scientific">Flexibacter flexilis DSM 6793</name>
    <dbReference type="NCBI Taxonomy" id="927664"/>
    <lineage>
        <taxon>Bacteria</taxon>
        <taxon>Pseudomonadati</taxon>
        <taxon>Bacteroidota</taxon>
        <taxon>Cytophagia</taxon>
        <taxon>Cytophagales</taxon>
        <taxon>Flexibacteraceae</taxon>
        <taxon>Flexibacter</taxon>
    </lineage>
</organism>